<organism evidence="3 4">
    <name type="scientific">Mycena metata</name>
    <dbReference type="NCBI Taxonomy" id="1033252"/>
    <lineage>
        <taxon>Eukaryota</taxon>
        <taxon>Fungi</taxon>
        <taxon>Dikarya</taxon>
        <taxon>Basidiomycota</taxon>
        <taxon>Agaricomycotina</taxon>
        <taxon>Agaricomycetes</taxon>
        <taxon>Agaricomycetidae</taxon>
        <taxon>Agaricales</taxon>
        <taxon>Marasmiineae</taxon>
        <taxon>Mycenaceae</taxon>
        <taxon>Mycena</taxon>
    </lineage>
</organism>
<proteinExistence type="predicted"/>
<dbReference type="InterPro" id="IPR048661">
    <property type="entry name" value="CPL1-like"/>
</dbReference>
<dbReference type="InterPro" id="IPR038955">
    <property type="entry name" value="PriA/CPL1_fungi"/>
</dbReference>
<sequence length="170" mass="18401">MRFGSITTIVFALLFAPSPSLGRRSRLVTRGLDVPEPLPTAGFSGSKPTTPQCPGSTVACARHRQDANDGVFRMPTFECIDTDTDFRSCGGCRFPAKDKGKEAVAGQDCTEIPGVAEAACESGTCTVRSCRPGYIQDRTGTFCAWHGLEADDLRNIPVNGRQRGFWSLFF</sequence>
<protein>
    <recommendedName>
        <fullName evidence="2">Protein CPL1-like domain-containing protein</fullName>
    </recommendedName>
</protein>
<dbReference type="Pfam" id="PF21671">
    <property type="entry name" value="CPL1-like"/>
    <property type="match status" value="1"/>
</dbReference>
<dbReference type="PANTHER" id="PTHR35192:SF2">
    <property type="entry name" value="APPLE DOMAIN-CONTAINING PROTEIN"/>
    <property type="match status" value="1"/>
</dbReference>
<comment type="caution">
    <text evidence="3">The sequence shown here is derived from an EMBL/GenBank/DDBJ whole genome shotgun (WGS) entry which is preliminary data.</text>
</comment>
<dbReference type="AlphaFoldDB" id="A0AAD7HMQ1"/>
<feature type="domain" description="Protein CPL1-like" evidence="2">
    <location>
        <begin position="77"/>
        <end position="143"/>
    </location>
</feature>
<evidence type="ECO:0000256" key="1">
    <source>
        <dbReference type="SAM" id="SignalP"/>
    </source>
</evidence>
<dbReference type="EMBL" id="JARKIB010000208">
    <property type="protein sequence ID" value="KAJ7723796.1"/>
    <property type="molecule type" value="Genomic_DNA"/>
</dbReference>
<dbReference type="PANTHER" id="PTHR35192">
    <property type="entry name" value="PROTEIN, PUTATIVE-RELATED"/>
    <property type="match status" value="1"/>
</dbReference>
<evidence type="ECO:0000259" key="2">
    <source>
        <dbReference type="Pfam" id="PF21671"/>
    </source>
</evidence>
<feature type="chain" id="PRO_5042028422" description="Protein CPL1-like domain-containing protein" evidence="1">
    <location>
        <begin position="23"/>
        <end position="170"/>
    </location>
</feature>
<dbReference type="Proteomes" id="UP001215598">
    <property type="component" value="Unassembled WGS sequence"/>
</dbReference>
<keyword evidence="1" id="KW-0732">Signal</keyword>
<evidence type="ECO:0000313" key="3">
    <source>
        <dbReference type="EMBL" id="KAJ7723796.1"/>
    </source>
</evidence>
<gene>
    <name evidence="3" type="ORF">B0H16DRAFT_1597950</name>
</gene>
<accession>A0AAD7HMQ1</accession>
<name>A0AAD7HMQ1_9AGAR</name>
<keyword evidence="4" id="KW-1185">Reference proteome</keyword>
<evidence type="ECO:0000313" key="4">
    <source>
        <dbReference type="Proteomes" id="UP001215598"/>
    </source>
</evidence>
<reference evidence="3" key="1">
    <citation type="submission" date="2023-03" db="EMBL/GenBank/DDBJ databases">
        <title>Massive genome expansion in bonnet fungi (Mycena s.s.) driven by repeated elements and novel gene families across ecological guilds.</title>
        <authorList>
            <consortium name="Lawrence Berkeley National Laboratory"/>
            <person name="Harder C.B."/>
            <person name="Miyauchi S."/>
            <person name="Viragh M."/>
            <person name="Kuo A."/>
            <person name="Thoen E."/>
            <person name="Andreopoulos B."/>
            <person name="Lu D."/>
            <person name="Skrede I."/>
            <person name="Drula E."/>
            <person name="Henrissat B."/>
            <person name="Morin E."/>
            <person name="Kohler A."/>
            <person name="Barry K."/>
            <person name="LaButti K."/>
            <person name="Morin E."/>
            <person name="Salamov A."/>
            <person name="Lipzen A."/>
            <person name="Mereny Z."/>
            <person name="Hegedus B."/>
            <person name="Baldrian P."/>
            <person name="Stursova M."/>
            <person name="Weitz H."/>
            <person name="Taylor A."/>
            <person name="Grigoriev I.V."/>
            <person name="Nagy L.G."/>
            <person name="Martin F."/>
            <person name="Kauserud H."/>
        </authorList>
    </citation>
    <scope>NUCLEOTIDE SEQUENCE</scope>
    <source>
        <strain evidence="3">CBHHK182m</strain>
    </source>
</reference>
<feature type="signal peptide" evidence="1">
    <location>
        <begin position="1"/>
        <end position="22"/>
    </location>
</feature>